<feature type="active site" evidence="3 4">
    <location>
        <position position="207"/>
    </location>
</feature>
<dbReference type="PATRIC" id="fig|29290.4.peg.3190"/>
<dbReference type="NCBIfam" id="NF001965">
    <property type="entry name" value="PRK00742.1"/>
    <property type="match status" value="1"/>
</dbReference>
<dbReference type="EC" id="3.5.1.44" evidence="3"/>
<comment type="caution">
    <text evidence="8">The sequence shown here is derived from an EMBL/GenBank/DDBJ whole genome shotgun (WGS) entry which is preliminary data.</text>
</comment>
<keyword evidence="3 5" id="KW-0597">Phosphoprotein</keyword>
<feature type="domain" description="Response regulatory" evidence="6">
    <location>
        <begin position="9"/>
        <end position="126"/>
    </location>
</feature>
<comment type="similarity">
    <text evidence="3">Belongs to the CheB family.</text>
</comment>
<evidence type="ECO:0000259" key="6">
    <source>
        <dbReference type="PROSITE" id="PS50110"/>
    </source>
</evidence>
<name>A0A0F3GUA7_9BACT</name>
<keyword evidence="3 4" id="KW-0145">Chemotaxis</keyword>
<dbReference type="SUPFAM" id="SSF52738">
    <property type="entry name" value="Methylesterase CheB, C-terminal domain"/>
    <property type="match status" value="1"/>
</dbReference>
<dbReference type="InterPro" id="IPR001789">
    <property type="entry name" value="Sig_transdc_resp-reg_receiver"/>
</dbReference>
<feature type="active site" evidence="3 4">
    <location>
        <position position="180"/>
    </location>
</feature>
<dbReference type="PROSITE" id="PS50110">
    <property type="entry name" value="RESPONSE_REGULATORY"/>
    <property type="match status" value="1"/>
</dbReference>
<dbReference type="PIRSF" id="PIRSF000876">
    <property type="entry name" value="RR_chemtxs_CheB"/>
    <property type="match status" value="1"/>
</dbReference>
<accession>A0A0F3GUA7</accession>
<dbReference type="NCBIfam" id="NF009206">
    <property type="entry name" value="PRK12555.1"/>
    <property type="match status" value="1"/>
</dbReference>
<evidence type="ECO:0000256" key="3">
    <source>
        <dbReference type="HAMAP-Rule" id="MF_00099"/>
    </source>
</evidence>
<keyword evidence="9" id="KW-1185">Reference proteome</keyword>
<dbReference type="GO" id="GO:0050568">
    <property type="term" value="F:protein-glutamine glutaminase activity"/>
    <property type="evidence" value="ECO:0007669"/>
    <property type="project" value="UniProtKB-UniRule"/>
</dbReference>
<keyword evidence="1 3" id="KW-0378">Hydrolase</keyword>
<sequence>MEKPGKNIRVLIVDDSAFMRTAIKTMLASDPDIQVVGMARDGVEALEKVATLKPDIMTLDVEMPRMNGIETLKILMEKSPLPVIMVSSLTIDGAKVTLDALDMGAVDFIPKNLSDLSVNIVNIKLMLIDKIKQIGSKGLKKIPKKISSTSGARTATQVPAPKNVQFTSSKRMNIIAIGTSTGGPKALQLIVPLLPKNISIPIVISQHMPHSFTGPFAERLNQLSQVCVKEAKSGEKLLSGVVYIAPGCGHMSIVKKGIEKYICISENSEFIYKPSVDVMMMSVAQMYPGNCLGVILTGMGQDGLRGMRAIKESDGRTLAQDEESCVVYGMPKAVVDAGIADKIVSLNEVAGEIINSI</sequence>
<comment type="domain">
    <text evidence="3">Contains a C-terminal catalytic domain, and an N-terminal region which modulates catalytic activity.</text>
</comment>
<dbReference type="Gene3D" id="3.40.50.2300">
    <property type="match status" value="1"/>
</dbReference>
<feature type="active site" evidence="3 4">
    <location>
        <position position="302"/>
    </location>
</feature>
<comment type="function">
    <text evidence="3">Involved in chemotaxis. Part of a chemotaxis signal transduction system that modulates chemotaxis in response to various stimuli. Catalyzes the demethylation of specific methylglutamate residues introduced into the chemoreceptors (methyl-accepting chemotaxis proteins or MCP) by CheR. Also mediates the irreversible deamidation of specific glutamine residues to glutamic acid.</text>
</comment>
<dbReference type="PANTHER" id="PTHR42872:SF3">
    <property type="entry name" value="PROTEIN-GLUTAMATE METHYLESTERASE_PROTEIN-GLUTAMINE GLUTAMINASE 1"/>
    <property type="match status" value="1"/>
</dbReference>
<dbReference type="PROSITE" id="PS50122">
    <property type="entry name" value="CHEB"/>
    <property type="match status" value="1"/>
</dbReference>
<evidence type="ECO:0000256" key="1">
    <source>
        <dbReference type="ARBA" id="ARBA00022801"/>
    </source>
</evidence>
<dbReference type="InterPro" id="IPR011006">
    <property type="entry name" value="CheY-like_superfamily"/>
</dbReference>
<dbReference type="HAMAP" id="MF_00099">
    <property type="entry name" value="CheB_chemtxs"/>
    <property type="match status" value="1"/>
</dbReference>
<evidence type="ECO:0000313" key="8">
    <source>
        <dbReference type="EMBL" id="KJU85412.1"/>
    </source>
</evidence>
<dbReference type="InterPro" id="IPR000673">
    <property type="entry name" value="Sig_transdc_resp-reg_Me-estase"/>
</dbReference>
<evidence type="ECO:0000256" key="5">
    <source>
        <dbReference type="PROSITE-ProRule" id="PRU00169"/>
    </source>
</evidence>
<dbReference type="EC" id="3.1.1.61" evidence="3"/>
<dbReference type="GO" id="GO:0008984">
    <property type="term" value="F:protein-glutamate methylesterase activity"/>
    <property type="evidence" value="ECO:0007669"/>
    <property type="project" value="UniProtKB-UniRule"/>
</dbReference>
<organism evidence="8 9">
    <name type="scientific">Candidatus Magnetobacterium bavaricum</name>
    <dbReference type="NCBI Taxonomy" id="29290"/>
    <lineage>
        <taxon>Bacteria</taxon>
        <taxon>Pseudomonadati</taxon>
        <taxon>Nitrospirota</taxon>
        <taxon>Thermodesulfovibrionia</taxon>
        <taxon>Thermodesulfovibrionales</taxon>
        <taxon>Candidatus Magnetobacteriaceae</taxon>
        <taxon>Candidatus Magnetobacterium</taxon>
    </lineage>
</organism>
<comment type="subcellular location">
    <subcellularLocation>
        <location evidence="3">Cytoplasm</location>
    </subcellularLocation>
</comment>
<evidence type="ECO:0000259" key="7">
    <source>
        <dbReference type="PROSITE" id="PS50122"/>
    </source>
</evidence>
<keyword evidence="3" id="KW-0963">Cytoplasm</keyword>
<feature type="modified residue" description="4-aspartylphosphate" evidence="3 5">
    <location>
        <position position="60"/>
    </location>
</feature>
<comment type="PTM">
    <text evidence="3">Phosphorylated by CheA. Phosphorylation of the N-terminal regulatory domain activates the methylesterase activity.</text>
</comment>
<dbReference type="GO" id="GO:0005737">
    <property type="term" value="C:cytoplasm"/>
    <property type="evidence" value="ECO:0007669"/>
    <property type="project" value="UniProtKB-SubCell"/>
</dbReference>
<dbReference type="GO" id="GO:0006935">
    <property type="term" value="P:chemotaxis"/>
    <property type="evidence" value="ECO:0007669"/>
    <property type="project" value="UniProtKB-UniRule"/>
</dbReference>
<comment type="catalytic activity">
    <reaction evidence="3">
        <text>L-glutaminyl-[protein] + H2O = L-glutamyl-[protein] + NH4(+)</text>
        <dbReference type="Rhea" id="RHEA:16441"/>
        <dbReference type="Rhea" id="RHEA-COMP:10207"/>
        <dbReference type="Rhea" id="RHEA-COMP:10208"/>
        <dbReference type="ChEBI" id="CHEBI:15377"/>
        <dbReference type="ChEBI" id="CHEBI:28938"/>
        <dbReference type="ChEBI" id="CHEBI:29973"/>
        <dbReference type="ChEBI" id="CHEBI:30011"/>
        <dbReference type="EC" id="3.5.1.44"/>
    </reaction>
</comment>
<dbReference type="CDD" id="cd16432">
    <property type="entry name" value="CheB_Rec"/>
    <property type="match status" value="1"/>
</dbReference>
<gene>
    <name evidence="3" type="primary">cheB</name>
    <name evidence="8" type="ORF">MBAV_002395</name>
</gene>
<dbReference type="AlphaFoldDB" id="A0A0F3GUA7"/>
<dbReference type="Proteomes" id="UP000033423">
    <property type="component" value="Unassembled WGS sequence"/>
</dbReference>
<dbReference type="InterPro" id="IPR035909">
    <property type="entry name" value="CheB_C"/>
</dbReference>
<evidence type="ECO:0000313" key="9">
    <source>
        <dbReference type="Proteomes" id="UP000033423"/>
    </source>
</evidence>
<feature type="domain" description="CheB-type methylesterase" evidence="7">
    <location>
        <begin position="165"/>
        <end position="357"/>
    </location>
</feature>
<comment type="catalytic activity">
    <reaction evidence="2 3">
        <text>[protein]-L-glutamate 5-O-methyl ester + H2O = L-glutamyl-[protein] + methanol + H(+)</text>
        <dbReference type="Rhea" id="RHEA:23236"/>
        <dbReference type="Rhea" id="RHEA-COMP:10208"/>
        <dbReference type="Rhea" id="RHEA-COMP:10311"/>
        <dbReference type="ChEBI" id="CHEBI:15377"/>
        <dbReference type="ChEBI" id="CHEBI:15378"/>
        <dbReference type="ChEBI" id="CHEBI:17790"/>
        <dbReference type="ChEBI" id="CHEBI:29973"/>
        <dbReference type="ChEBI" id="CHEBI:82795"/>
        <dbReference type="EC" id="3.1.1.61"/>
    </reaction>
</comment>
<dbReference type="PANTHER" id="PTHR42872">
    <property type="entry name" value="PROTEIN-GLUTAMATE METHYLESTERASE/PROTEIN-GLUTAMINE GLUTAMINASE"/>
    <property type="match status" value="1"/>
</dbReference>
<dbReference type="Gene3D" id="3.40.50.180">
    <property type="entry name" value="Methylesterase CheB, C-terminal domain"/>
    <property type="match status" value="1"/>
</dbReference>
<protein>
    <recommendedName>
        <fullName evidence="3">Protein-glutamate methylesterase/protein-glutamine glutaminase</fullName>
        <ecNumber evidence="3">3.1.1.61</ecNumber>
        <ecNumber evidence="3">3.5.1.44</ecNumber>
    </recommendedName>
</protein>
<dbReference type="Pfam" id="PF01339">
    <property type="entry name" value="CheB_methylest"/>
    <property type="match status" value="1"/>
</dbReference>
<dbReference type="InterPro" id="IPR008248">
    <property type="entry name" value="CheB-like"/>
</dbReference>
<dbReference type="GO" id="GO:0000156">
    <property type="term" value="F:phosphorelay response regulator activity"/>
    <property type="evidence" value="ECO:0007669"/>
    <property type="project" value="InterPro"/>
</dbReference>
<dbReference type="SUPFAM" id="SSF52172">
    <property type="entry name" value="CheY-like"/>
    <property type="match status" value="1"/>
</dbReference>
<dbReference type="SMART" id="SM00448">
    <property type="entry name" value="REC"/>
    <property type="match status" value="1"/>
</dbReference>
<dbReference type="CDD" id="cd17541">
    <property type="entry name" value="REC_CheB-like"/>
    <property type="match status" value="1"/>
</dbReference>
<evidence type="ECO:0000256" key="4">
    <source>
        <dbReference type="PROSITE-ProRule" id="PRU00050"/>
    </source>
</evidence>
<dbReference type="EMBL" id="LACI01001035">
    <property type="protein sequence ID" value="KJU85412.1"/>
    <property type="molecule type" value="Genomic_DNA"/>
</dbReference>
<evidence type="ECO:0000256" key="2">
    <source>
        <dbReference type="ARBA" id="ARBA00048267"/>
    </source>
</evidence>
<dbReference type="Pfam" id="PF00072">
    <property type="entry name" value="Response_reg"/>
    <property type="match status" value="1"/>
</dbReference>
<proteinExistence type="inferred from homology"/>
<reference evidence="8 9" key="1">
    <citation type="submission" date="2015-02" db="EMBL/GenBank/DDBJ databases">
        <title>Single-cell genomics of uncultivated deep-branching MTB reveals a conserved set of magnetosome genes.</title>
        <authorList>
            <person name="Kolinko S."/>
            <person name="Richter M."/>
            <person name="Glockner F.O."/>
            <person name="Brachmann A."/>
            <person name="Schuler D."/>
        </authorList>
    </citation>
    <scope>NUCLEOTIDE SEQUENCE [LARGE SCALE GENOMIC DNA]</scope>
    <source>
        <strain evidence="8">TM-1</strain>
    </source>
</reference>